<feature type="domain" description="YdbS-like PH" evidence="2">
    <location>
        <begin position="397"/>
        <end position="462"/>
    </location>
</feature>
<evidence type="ECO:0000313" key="4">
    <source>
        <dbReference type="Proteomes" id="UP000442714"/>
    </source>
</evidence>
<dbReference type="AlphaFoldDB" id="A0A844ZU83"/>
<feature type="transmembrane region" description="Helical" evidence="1">
    <location>
        <begin position="12"/>
        <end position="35"/>
    </location>
</feature>
<dbReference type="InterPro" id="IPR005182">
    <property type="entry name" value="YdbS-like_PH"/>
</dbReference>
<feature type="domain" description="YdbS-like PH" evidence="2">
    <location>
        <begin position="237"/>
        <end position="298"/>
    </location>
</feature>
<name>A0A844ZU83_9SPHN</name>
<keyword evidence="4" id="KW-1185">Reference proteome</keyword>
<organism evidence="3 4">
    <name type="scientific">Pontixanthobacter aquaemixtae</name>
    <dbReference type="NCBI Taxonomy" id="1958940"/>
    <lineage>
        <taxon>Bacteria</taxon>
        <taxon>Pseudomonadati</taxon>
        <taxon>Pseudomonadota</taxon>
        <taxon>Alphaproteobacteria</taxon>
        <taxon>Sphingomonadales</taxon>
        <taxon>Erythrobacteraceae</taxon>
        <taxon>Pontixanthobacter</taxon>
    </lineage>
</organism>
<keyword evidence="1" id="KW-0812">Transmembrane</keyword>
<feature type="transmembrane region" description="Helical" evidence="1">
    <location>
        <begin position="364"/>
        <end position="381"/>
    </location>
</feature>
<gene>
    <name evidence="3" type="ORF">GRI41_10720</name>
</gene>
<accession>A0A844ZU83</accession>
<sequence>MVAAYFAMREFPWAIFAALGIGVVVALLTAGLSYFSWRRFTYLVGDTDIRVESGILSRAARSVPYERIQDVSLEQALIPRILGLVQVRFETGAGGKDELALSYLAEAEGERLREVVKARKDGVVASAADDEVDAVVESPAEILFAMNGKRLLTFGLFEFSLAVFAVLAGLFQYVETFASIELTDPDFWAGWIAGPGSWLANLGPVAQILGVISGLVTLVIVGSITGIVRTFLRDWGFRLERTEKGFRRRRGLLTKTDVVMPVHRVQALKMGTGFLRRRFGWHGLKVVSLAQDSGAASHDVAPFAQVGELRPIAKAAGFSLDPSEGTDWHRGSRKFRTDSAIIEFAVFLVIAIGLATGLTISNAASPAFALIALAAGGLFALRQMFLWRFDFNALGAQYFFVKRGWLAPKLDVASRVKLQSVEIIQGPIAKRRGYATLKLGLAGGTLEVEGLPLERARALRSAILGSIAGTDFSELTP</sequence>
<reference evidence="3 4" key="1">
    <citation type="submission" date="2019-12" db="EMBL/GenBank/DDBJ databases">
        <title>Genomic-based taxomic classification of the family Erythrobacteraceae.</title>
        <authorList>
            <person name="Xu L."/>
        </authorList>
    </citation>
    <scope>NUCLEOTIDE SEQUENCE [LARGE SCALE GENOMIC DNA]</scope>
    <source>
        <strain evidence="3 4">KCTC 52763</strain>
    </source>
</reference>
<dbReference type="EMBL" id="WTYX01000002">
    <property type="protein sequence ID" value="MXO91298.1"/>
    <property type="molecule type" value="Genomic_DNA"/>
</dbReference>
<evidence type="ECO:0000256" key="1">
    <source>
        <dbReference type="SAM" id="Phobius"/>
    </source>
</evidence>
<dbReference type="PANTHER" id="PTHR34473:SF2">
    <property type="entry name" value="UPF0699 TRANSMEMBRANE PROTEIN YDBT"/>
    <property type="match status" value="1"/>
</dbReference>
<dbReference type="Proteomes" id="UP000442714">
    <property type="component" value="Unassembled WGS sequence"/>
</dbReference>
<keyword evidence="1" id="KW-1133">Transmembrane helix</keyword>
<comment type="caution">
    <text evidence="3">The sequence shown here is derived from an EMBL/GenBank/DDBJ whole genome shotgun (WGS) entry which is preliminary data.</text>
</comment>
<dbReference type="PIRSF" id="PIRSF026631">
    <property type="entry name" value="UCP026631"/>
    <property type="match status" value="1"/>
</dbReference>
<proteinExistence type="predicted"/>
<dbReference type="InterPro" id="IPR014529">
    <property type="entry name" value="UCP026631"/>
</dbReference>
<keyword evidence="1" id="KW-0472">Membrane</keyword>
<evidence type="ECO:0000313" key="3">
    <source>
        <dbReference type="EMBL" id="MXO91298.1"/>
    </source>
</evidence>
<feature type="domain" description="YdbS-like PH" evidence="2">
    <location>
        <begin position="37"/>
        <end position="114"/>
    </location>
</feature>
<feature type="transmembrane region" description="Helical" evidence="1">
    <location>
        <begin position="151"/>
        <end position="174"/>
    </location>
</feature>
<protein>
    <submittedName>
        <fullName evidence="3">PH domain-containing protein</fullName>
    </submittedName>
</protein>
<evidence type="ECO:0000259" key="2">
    <source>
        <dbReference type="Pfam" id="PF03703"/>
    </source>
</evidence>
<dbReference type="PANTHER" id="PTHR34473">
    <property type="entry name" value="UPF0699 TRANSMEMBRANE PROTEIN YDBS"/>
    <property type="match status" value="1"/>
</dbReference>
<feature type="transmembrane region" description="Helical" evidence="1">
    <location>
        <begin position="208"/>
        <end position="232"/>
    </location>
</feature>
<dbReference type="OrthoDB" id="8481729at2"/>
<dbReference type="Pfam" id="PF03703">
    <property type="entry name" value="bPH_2"/>
    <property type="match status" value="3"/>
</dbReference>
<feature type="transmembrane region" description="Helical" evidence="1">
    <location>
        <begin position="340"/>
        <end position="358"/>
    </location>
</feature>